<feature type="chain" id="PRO_5035313660" evidence="1">
    <location>
        <begin position="27"/>
        <end position="101"/>
    </location>
</feature>
<accession>A0A8J5S9Z1</accession>
<proteinExistence type="predicted"/>
<feature type="signal peptide" evidence="1">
    <location>
        <begin position="1"/>
        <end position="26"/>
    </location>
</feature>
<dbReference type="AlphaFoldDB" id="A0A8J5S9Z1"/>
<name>A0A8J5S9Z1_ZIZPA</name>
<dbReference type="EMBL" id="JAAALK010000287">
    <property type="protein sequence ID" value="KAG8059080.1"/>
    <property type="molecule type" value="Genomic_DNA"/>
</dbReference>
<sequence>MSMAQQTNFLCHPYLILDIWVMMGLCCCCSKHINGVRYASNVLQSYTTAMGYVCMHRLDLLPHCNETVIVWGGPFLGQHTPKMNMVAACEAASELTGRKIF</sequence>
<protein>
    <submittedName>
        <fullName evidence="2">Uncharacterized protein</fullName>
    </submittedName>
</protein>
<evidence type="ECO:0000313" key="3">
    <source>
        <dbReference type="Proteomes" id="UP000729402"/>
    </source>
</evidence>
<evidence type="ECO:0000313" key="2">
    <source>
        <dbReference type="EMBL" id="KAG8059080.1"/>
    </source>
</evidence>
<reference evidence="2" key="1">
    <citation type="journal article" date="2021" name="bioRxiv">
        <title>Whole Genome Assembly and Annotation of Northern Wild Rice, Zizania palustris L., Supports a Whole Genome Duplication in the Zizania Genus.</title>
        <authorList>
            <person name="Haas M."/>
            <person name="Kono T."/>
            <person name="Macchietto M."/>
            <person name="Millas R."/>
            <person name="McGilp L."/>
            <person name="Shao M."/>
            <person name="Duquette J."/>
            <person name="Hirsch C.N."/>
            <person name="Kimball J."/>
        </authorList>
    </citation>
    <scope>NUCLEOTIDE SEQUENCE</scope>
    <source>
        <tissue evidence="2">Fresh leaf tissue</tissue>
    </source>
</reference>
<organism evidence="2 3">
    <name type="scientific">Zizania palustris</name>
    <name type="common">Northern wild rice</name>
    <dbReference type="NCBI Taxonomy" id="103762"/>
    <lineage>
        <taxon>Eukaryota</taxon>
        <taxon>Viridiplantae</taxon>
        <taxon>Streptophyta</taxon>
        <taxon>Embryophyta</taxon>
        <taxon>Tracheophyta</taxon>
        <taxon>Spermatophyta</taxon>
        <taxon>Magnoliopsida</taxon>
        <taxon>Liliopsida</taxon>
        <taxon>Poales</taxon>
        <taxon>Poaceae</taxon>
        <taxon>BOP clade</taxon>
        <taxon>Oryzoideae</taxon>
        <taxon>Oryzeae</taxon>
        <taxon>Zizaniinae</taxon>
        <taxon>Zizania</taxon>
    </lineage>
</organism>
<reference evidence="2" key="2">
    <citation type="submission" date="2021-02" db="EMBL/GenBank/DDBJ databases">
        <authorList>
            <person name="Kimball J.A."/>
            <person name="Haas M.W."/>
            <person name="Macchietto M."/>
            <person name="Kono T."/>
            <person name="Duquette J."/>
            <person name="Shao M."/>
        </authorList>
    </citation>
    <scope>NUCLEOTIDE SEQUENCE</scope>
    <source>
        <tissue evidence="2">Fresh leaf tissue</tissue>
    </source>
</reference>
<keyword evidence="1" id="KW-0732">Signal</keyword>
<keyword evidence="3" id="KW-1185">Reference proteome</keyword>
<gene>
    <name evidence="2" type="ORF">GUJ93_ZPchr0002g23586</name>
</gene>
<evidence type="ECO:0000256" key="1">
    <source>
        <dbReference type="SAM" id="SignalP"/>
    </source>
</evidence>
<comment type="caution">
    <text evidence="2">The sequence shown here is derived from an EMBL/GenBank/DDBJ whole genome shotgun (WGS) entry which is preliminary data.</text>
</comment>
<dbReference type="Proteomes" id="UP000729402">
    <property type="component" value="Unassembled WGS sequence"/>
</dbReference>